<dbReference type="EMBL" id="BHVO01000040">
    <property type="protein sequence ID" value="GCA70960.1"/>
    <property type="molecule type" value="Genomic_DNA"/>
</dbReference>
<gene>
    <name evidence="1" type="ORF">MiYa_02496</name>
</gene>
<protein>
    <submittedName>
        <fullName evidence="1">Uncharacterized protein</fullName>
    </submittedName>
</protein>
<comment type="caution">
    <text evidence="1">The sequence shown here is derived from an EMBL/GenBank/DDBJ whole genome shotgun (WGS) entry which is preliminary data.</text>
</comment>
<accession>A0A5A5R4Z2</accession>
<sequence>MFLLLPKLKSDSDVRPSDQAGKWDAQDFKTFGDVASSLDYKSPGQVKSVSSVPTIWARPLSMQMALHNKAYPIHRQMIDQWQGMLAALALAEMRRFPLSAQLLELGQLRHQDPFARALYELRPNPPSKALYLLEAKNPWEDVYVFLWDGKSVGMSSPSTIVVPSEAGKWENLPWWNRQTRCLEAPQGYLNASEKALLWRWLENLNNELNRYTGDAIAQNTMRGLLAEFQNSLGGQPEQRLSLSNNPQFFGVPLNRGLLNALNRPVKAEPKESCVRVVASENKRGLVPPLLIIDPEIARSWDRSPQDIWIYQDQTLASPSILKDLQTGKILWKDIRWIESKDLFTPEFHFIDVEDALPGGFLPDNTPSIVFKGQEITPLLPLNPILLDYFTPEELLRKLQFSTLNGSEGPVLRVSLDLPLSGMNNDERNPQNYRVFKDYPIKEDNALTQVPVLEIWPNFRAQGWKEYYAFYYDLEFLGSSNPLDRTFQVNLPGAKEPHIFQDGKGSYQLTRLEEYPSCIECRDRSKNFLGLILLKTPASIALEGSWKVGVDFGTSFTNIYVNRRGITEPLPLESLHLKVTEVLSDTRLPTLFEYFVPENFFPPEKPLPLSSVLTTRKANNVAKERPIYDGRIYFLGPFGRRANEPWIEIDLKWTNIIVNRLFLKHLALHVTALAAKNGIQQIQWSLSYPSAFSRADKTRYARNWQDLTEELQAKTGISQICPQQDNLTYFRTESVATAQYFADQEDHNLVNSTCIDIGGGTSDISIWTEAPDRFQLVHQCSVQLAGRHLFSQFLELNPGFLAEKLLGGRDASEGGYWQGYKGGEFHFQIDSLLRNMGDDLLKKRDFLEEDPQFQGLLRLMAIGTAGLYYYVGILLQVLYEKDRYSRPEITPVYIGGNGSRLLNWLAIGGRFDRHSEVNELFSRMLSKASGFPDTNEITRLSTRPKHEVACGLVLDRTPLGGIISKKPEPVIAGEDCEVNGQKITWKDYLELEGNITGFDMPQLQEVPAFLNEFNTAVKEIDIQGLKPMPAFKNGELESSYKDRLWREVHKELRTNLVYIRGDSENIRVEPPFILGLKALLRVLGKEWAGK</sequence>
<dbReference type="AlphaFoldDB" id="A0A5A5R4Z2"/>
<dbReference type="Proteomes" id="UP000323569">
    <property type="component" value="Unassembled WGS sequence"/>
</dbReference>
<name>A0A5A5R4Z2_MICAE</name>
<dbReference type="RefSeq" id="WP_149979297.1">
    <property type="nucleotide sequence ID" value="NZ_BHVO01000040.1"/>
</dbReference>
<reference evidence="1 2" key="1">
    <citation type="submission" date="2018-09" db="EMBL/GenBank/DDBJ databases">
        <title>Evolutionary history of phycoerythrin pigmentation in the water bloom-forming cyanobacterium Microcystis aeruginosa.</title>
        <authorList>
            <person name="Tanabe Y."/>
            <person name="Tanabe Y."/>
            <person name="Yamaguchi H."/>
        </authorList>
    </citation>
    <scope>NUCLEOTIDE SEQUENCE [LARGE SCALE GENOMIC DNA]</scope>
    <source>
        <strain evidence="1 2">NIES-2519</strain>
    </source>
</reference>
<evidence type="ECO:0000313" key="1">
    <source>
        <dbReference type="EMBL" id="GCA70960.1"/>
    </source>
</evidence>
<organism evidence="1 2">
    <name type="scientific">Microcystis aeruginosa NIES-2519</name>
    <dbReference type="NCBI Taxonomy" id="2303981"/>
    <lineage>
        <taxon>Bacteria</taxon>
        <taxon>Bacillati</taxon>
        <taxon>Cyanobacteriota</taxon>
        <taxon>Cyanophyceae</taxon>
        <taxon>Oscillatoriophycideae</taxon>
        <taxon>Chroococcales</taxon>
        <taxon>Microcystaceae</taxon>
        <taxon>Microcystis</taxon>
    </lineage>
</organism>
<proteinExistence type="predicted"/>
<evidence type="ECO:0000313" key="2">
    <source>
        <dbReference type="Proteomes" id="UP000323569"/>
    </source>
</evidence>